<feature type="transmembrane region" description="Helical" evidence="1">
    <location>
        <begin position="147"/>
        <end position="164"/>
    </location>
</feature>
<feature type="transmembrane region" description="Helical" evidence="1">
    <location>
        <begin position="176"/>
        <end position="195"/>
    </location>
</feature>
<dbReference type="AlphaFoldDB" id="A0A7S3UZ99"/>
<keyword evidence="1" id="KW-1133">Transmembrane helix</keyword>
<feature type="transmembrane region" description="Helical" evidence="1">
    <location>
        <begin position="85"/>
        <end position="106"/>
    </location>
</feature>
<proteinExistence type="predicted"/>
<gene>
    <name evidence="2" type="ORF">ASTO00021_LOCUS11741</name>
</gene>
<organism evidence="2">
    <name type="scientific">Aplanochytrium stocchinoi</name>
    <dbReference type="NCBI Taxonomy" id="215587"/>
    <lineage>
        <taxon>Eukaryota</taxon>
        <taxon>Sar</taxon>
        <taxon>Stramenopiles</taxon>
        <taxon>Bigyra</taxon>
        <taxon>Labyrinthulomycetes</taxon>
        <taxon>Thraustochytrida</taxon>
        <taxon>Thraustochytriidae</taxon>
        <taxon>Aplanochytrium</taxon>
    </lineage>
</organism>
<evidence type="ECO:0000256" key="1">
    <source>
        <dbReference type="SAM" id="Phobius"/>
    </source>
</evidence>
<keyword evidence="1" id="KW-0472">Membrane</keyword>
<dbReference type="EMBL" id="HBIN01015475">
    <property type="protein sequence ID" value="CAE0441610.1"/>
    <property type="molecule type" value="Transcribed_RNA"/>
</dbReference>
<reference evidence="2" key="1">
    <citation type="submission" date="2021-01" db="EMBL/GenBank/DDBJ databases">
        <authorList>
            <person name="Corre E."/>
            <person name="Pelletier E."/>
            <person name="Niang G."/>
            <person name="Scheremetjew M."/>
            <person name="Finn R."/>
            <person name="Kale V."/>
            <person name="Holt S."/>
            <person name="Cochrane G."/>
            <person name="Meng A."/>
            <person name="Brown T."/>
            <person name="Cohen L."/>
        </authorList>
    </citation>
    <scope>NUCLEOTIDE SEQUENCE</scope>
    <source>
        <strain evidence="2">GSBS06</strain>
    </source>
</reference>
<evidence type="ECO:0008006" key="3">
    <source>
        <dbReference type="Google" id="ProtNLM"/>
    </source>
</evidence>
<keyword evidence="1" id="KW-0812">Transmembrane</keyword>
<sequence length="218" mass="24230">MVHTHGEDDRQRAIWDGNRSVLLLLTTLFLLWFIFHMGIPLLNKSVAHGIHITVALIFALTCAWNMFHTPSHGKGYRKAHRVSGWCAMMAGTVTLFTGVTILVQFADVLPRANKIVFCITGTLQIILQLAGLYMIRILRKPSLHRKAMTVMFYTSLLMPAVNRFPDMIGWEHAGSAWTFGTMPLGAVLAFFAILFQEMALHAESKQAGNSDAGSSEDA</sequence>
<evidence type="ECO:0000313" key="2">
    <source>
        <dbReference type="EMBL" id="CAE0441610.1"/>
    </source>
</evidence>
<feature type="transmembrane region" description="Helical" evidence="1">
    <location>
        <begin position="21"/>
        <end position="39"/>
    </location>
</feature>
<feature type="transmembrane region" description="Helical" evidence="1">
    <location>
        <begin position="112"/>
        <end position="135"/>
    </location>
</feature>
<name>A0A7S3UZ99_9STRA</name>
<protein>
    <recommendedName>
        <fullName evidence="3">Cytochrome b561 domain-containing protein</fullName>
    </recommendedName>
</protein>
<feature type="transmembrane region" description="Helical" evidence="1">
    <location>
        <begin position="45"/>
        <end position="64"/>
    </location>
</feature>
<accession>A0A7S3UZ99</accession>